<comment type="caution">
    <text evidence="6">The sequence shown here is derived from an EMBL/GenBank/DDBJ whole genome shotgun (WGS) entry which is preliminary data.</text>
</comment>
<evidence type="ECO:0000313" key="6">
    <source>
        <dbReference type="EMBL" id="KAL0324051.1"/>
    </source>
</evidence>
<protein>
    <submittedName>
        <fullName evidence="6">Endonuclease V</fullName>
    </submittedName>
</protein>
<evidence type="ECO:0000256" key="1">
    <source>
        <dbReference type="ARBA" id="ARBA00004496"/>
    </source>
</evidence>
<evidence type="ECO:0000256" key="2">
    <source>
        <dbReference type="ARBA" id="ARBA00022490"/>
    </source>
</evidence>
<sequence length="289" mass="31765">MEEDASTSGNTNISPQLLNEWIEIQDSLKKRLTIEDEFDWKLPPMKDQDSEGIEENQDSSGEILKYVGGVDLSFSRNDSLIACATLVVLDISTLEVVHEDSSIIKLRIPYVPGFLAFREENYVFSGNFLCDLISGVILLRYQAFGTSASRTSKENEEDITYTVSPGFGLACHLGVLADLPTIGIGKNLHQVDGLTQSRVRRVLEANGNPRSDIFTLIADSGSTLGAAMRTTKGSLKPIFISVGHRVSLPSAIKIVKLFGRFRVPDPSGRCIIEKYVGKSILYNSGLFDL</sequence>
<accession>A0AAW2M0V0</accession>
<dbReference type="PANTHER" id="PTHR28511:SF1">
    <property type="entry name" value="ENDONUCLEASE V"/>
    <property type="match status" value="1"/>
</dbReference>
<reference evidence="6" key="1">
    <citation type="submission" date="2020-06" db="EMBL/GenBank/DDBJ databases">
        <authorList>
            <person name="Li T."/>
            <person name="Hu X."/>
            <person name="Zhang T."/>
            <person name="Song X."/>
            <person name="Zhang H."/>
            <person name="Dai N."/>
            <person name="Sheng W."/>
            <person name="Hou X."/>
            <person name="Wei L."/>
        </authorList>
    </citation>
    <scope>NUCLEOTIDE SEQUENCE</scope>
    <source>
        <strain evidence="6">KEN8</strain>
        <tissue evidence="6">Leaf</tissue>
    </source>
</reference>
<organism evidence="6">
    <name type="scientific">Sesamum calycinum</name>
    <dbReference type="NCBI Taxonomy" id="2727403"/>
    <lineage>
        <taxon>Eukaryota</taxon>
        <taxon>Viridiplantae</taxon>
        <taxon>Streptophyta</taxon>
        <taxon>Embryophyta</taxon>
        <taxon>Tracheophyta</taxon>
        <taxon>Spermatophyta</taxon>
        <taxon>Magnoliopsida</taxon>
        <taxon>eudicotyledons</taxon>
        <taxon>Gunneridae</taxon>
        <taxon>Pentapetalae</taxon>
        <taxon>asterids</taxon>
        <taxon>lamiids</taxon>
        <taxon>Lamiales</taxon>
        <taxon>Pedaliaceae</taxon>
        <taxon>Sesamum</taxon>
    </lineage>
</organism>
<evidence type="ECO:0000256" key="3">
    <source>
        <dbReference type="ARBA" id="ARBA00022722"/>
    </source>
</evidence>
<dbReference type="GO" id="GO:0006281">
    <property type="term" value="P:DNA repair"/>
    <property type="evidence" value="ECO:0007669"/>
    <property type="project" value="InterPro"/>
</dbReference>
<proteinExistence type="predicted"/>
<dbReference type="GO" id="GO:0005737">
    <property type="term" value="C:cytoplasm"/>
    <property type="evidence" value="ECO:0007669"/>
    <property type="project" value="UniProtKB-SubCell"/>
</dbReference>
<dbReference type="EMBL" id="JACGWM010000015">
    <property type="protein sequence ID" value="KAL0324051.1"/>
    <property type="molecule type" value="Genomic_DNA"/>
</dbReference>
<dbReference type="InterPro" id="IPR007581">
    <property type="entry name" value="Endonuclease-V"/>
</dbReference>
<dbReference type="CDD" id="cd06559">
    <property type="entry name" value="Endonuclease_V"/>
    <property type="match status" value="1"/>
</dbReference>
<name>A0AAW2M0V0_9LAMI</name>
<dbReference type="GO" id="GO:0016891">
    <property type="term" value="F:RNA endonuclease activity producing 5'-phosphomonoesters, hydrolytic mechanism"/>
    <property type="evidence" value="ECO:0007669"/>
    <property type="project" value="TreeGrafter"/>
</dbReference>
<evidence type="ECO:0000256" key="5">
    <source>
        <dbReference type="ARBA" id="ARBA00022801"/>
    </source>
</evidence>
<dbReference type="PANTHER" id="PTHR28511">
    <property type="entry name" value="ENDONUCLEASE V"/>
    <property type="match status" value="1"/>
</dbReference>
<comment type="subcellular location">
    <subcellularLocation>
        <location evidence="1">Cytoplasm</location>
    </subcellularLocation>
</comment>
<evidence type="ECO:0000256" key="4">
    <source>
        <dbReference type="ARBA" id="ARBA00022759"/>
    </source>
</evidence>
<dbReference type="Gene3D" id="3.30.2170.10">
    <property type="entry name" value="archaeoglobus fulgidus dsm 4304 superfamily"/>
    <property type="match status" value="2"/>
</dbReference>
<dbReference type="GO" id="GO:0003727">
    <property type="term" value="F:single-stranded RNA binding"/>
    <property type="evidence" value="ECO:0007669"/>
    <property type="project" value="TreeGrafter"/>
</dbReference>
<keyword evidence="2" id="KW-0963">Cytoplasm</keyword>
<dbReference type="AlphaFoldDB" id="A0AAW2M0V0"/>
<reference evidence="6" key="2">
    <citation type="journal article" date="2024" name="Plant">
        <title>Genomic evolution and insights into agronomic trait innovations of Sesamum species.</title>
        <authorList>
            <person name="Miao H."/>
            <person name="Wang L."/>
            <person name="Qu L."/>
            <person name="Liu H."/>
            <person name="Sun Y."/>
            <person name="Le M."/>
            <person name="Wang Q."/>
            <person name="Wei S."/>
            <person name="Zheng Y."/>
            <person name="Lin W."/>
            <person name="Duan Y."/>
            <person name="Cao H."/>
            <person name="Xiong S."/>
            <person name="Wang X."/>
            <person name="Wei L."/>
            <person name="Li C."/>
            <person name="Ma Q."/>
            <person name="Ju M."/>
            <person name="Zhao R."/>
            <person name="Li G."/>
            <person name="Mu C."/>
            <person name="Tian Q."/>
            <person name="Mei H."/>
            <person name="Zhang T."/>
            <person name="Gao T."/>
            <person name="Zhang H."/>
        </authorList>
    </citation>
    <scope>NUCLEOTIDE SEQUENCE</scope>
    <source>
        <strain evidence="6">KEN8</strain>
    </source>
</reference>
<keyword evidence="5" id="KW-0378">Hydrolase</keyword>
<keyword evidence="3" id="KW-0540">Nuclease</keyword>
<dbReference type="GO" id="GO:0005730">
    <property type="term" value="C:nucleolus"/>
    <property type="evidence" value="ECO:0007669"/>
    <property type="project" value="TreeGrafter"/>
</dbReference>
<gene>
    <name evidence="6" type="ORF">Scaly_2372200</name>
</gene>
<dbReference type="Pfam" id="PF04493">
    <property type="entry name" value="Endonuclease_5"/>
    <property type="match status" value="2"/>
</dbReference>
<keyword evidence="4 6" id="KW-0255">Endonuclease</keyword>